<dbReference type="GO" id="GO:0004386">
    <property type="term" value="F:helicase activity"/>
    <property type="evidence" value="ECO:0007669"/>
    <property type="project" value="UniProtKB-KW"/>
</dbReference>
<proteinExistence type="predicted"/>
<accession>A0A7K3S4T5</accession>
<dbReference type="PANTHER" id="PTHR43519">
    <property type="entry name" value="ATP-DEPENDENT RNA HELICASE HRPB"/>
    <property type="match status" value="1"/>
</dbReference>
<evidence type="ECO:0000313" key="4">
    <source>
        <dbReference type="Proteomes" id="UP000469670"/>
    </source>
</evidence>
<dbReference type="EMBL" id="JAAGMP010001351">
    <property type="protein sequence ID" value="NEC22514.1"/>
    <property type="molecule type" value="Genomic_DNA"/>
</dbReference>
<dbReference type="Gene3D" id="3.40.50.300">
    <property type="entry name" value="P-loop containing nucleotide triphosphate hydrolases"/>
    <property type="match status" value="1"/>
</dbReference>
<dbReference type="SUPFAM" id="SSF52540">
    <property type="entry name" value="P-loop containing nucleoside triphosphate hydrolases"/>
    <property type="match status" value="1"/>
</dbReference>
<keyword evidence="2" id="KW-0067">ATP-binding</keyword>
<organism evidence="3 4">
    <name type="scientific">Streptomyces parvus</name>
    <dbReference type="NCBI Taxonomy" id="66428"/>
    <lineage>
        <taxon>Bacteria</taxon>
        <taxon>Bacillati</taxon>
        <taxon>Actinomycetota</taxon>
        <taxon>Actinomycetes</taxon>
        <taxon>Kitasatosporales</taxon>
        <taxon>Streptomycetaceae</taxon>
        <taxon>Streptomyces</taxon>
    </lineage>
</organism>
<dbReference type="PANTHER" id="PTHR43519:SF1">
    <property type="entry name" value="ATP-DEPENDENT RNA HELICASE HRPB"/>
    <property type="match status" value="1"/>
</dbReference>
<dbReference type="InterPro" id="IPR027417">
    <property type="entry name" value="P-loop_NTPase"/>
</dbReference>
<dbReference type="RefSeq" id="WP_164206971.1">
    <property type="nucleotide sequence ID" value="NZ_JAAGMP010001351.1"/>
</dbReference>
<evidence type="ECO:0000313" key="3">
    <source>
        <dbReference type="EMBL" id="NEC22514.1"/>
    </source>
</evidence>
<keyword evidence="2" id="KW-0347">Helicase</keyword>
<dbReference type="Proteomes" id="UP000469670">
    <property type="component" value="Unassembled WGS sequence"/>
</dbReference>
<reference evidence="3 4" key="1">
    <citation type="submission" date="2020-01" db="EMBL/GenBank/DDBJ databases">
        <title>Insect and environment-associated Actinomycetes.</title>
        <authorList>
            <person name="Currrie C."/>
            <person name="Chevrette M."/>
            <person name="Carlson C."/>
            <person name="Stubbendieck R."/>
            <person name="Wendt-Pienkowski E."/>
        </authorList>
    </citation>
    <scope>NUCLEOTIDE SEQUENCE [LARGE SCALE GENOMIC DNA]</scope>
    <source>
        <strain evidence="3 4">SID7590</strain>
    </source>
</reference>
<keyword evidence="1" id="KW-0378">Hydrolase</keyword>
<feature type="non-terminal residue" evidence="3">
    <location>
        <position position="1"/>
    </location>
</feature>
<name>A0A7K3S4T5_9ACTN</name>
<dbReference type="GO" id="GO:0016787">
    <property type="term" value="F:hydrolase activity"/>
    <property type="evidence" value="ECO:0007669"/>
    <property type="project" value="UniProtKB-KW"/>
</dbReference>
<feature type="non-terminal residue" evidence="3">
    <location>
        <position position="69"/>
    </location>
</feature>
<comment type="caution">
    <text evidence="3">The sequence shown here is derived from an EMBL/GenBank/DDBJ whole genome shotgun (WGS) entry which is preliminary data.</text>
</comment>
<evidence type="ECO:0000256" key="2">
    <source>
        <dbReference type="ARBA" id="ARBA00022806"/>
    </source>
</evidence>
<keyword evidence="2" id="KW-0547">Nucleotide-binding</keyword>
<evidence type="ECO:0008006" key="5">
    <source>
        <dbReference type="Google" id="ProtNLM"/>
    </source>
</evidence>
<gene>
    <name evidence="3" type="ORF">G3I50_30355</name>
</gene>
<protein>
    <recommendedName>
        <fullName evidence="5">ATP-dependent helicase HrpB</fullName>
    </recommendedName>
</protein>
<evidence type="ECO:0000256" key="1">
    <source>
        <dbReference type="ARBA" id="ARBA00022801"/>
    </source>
</evidence>
<sequence length="69" mass="7345">PRTDHARGLSALTTVRASQAAGRQRAGRAGREAPGAVYRCWDQAEDGRLARFPAPEIKVADLAAFALQA</sequence>
<dbReference type="AlphaFoldDB" id="A0A7K3S4T5"/>